<name>A0A1X7JVW0_9SPHI</name>
<reference evidence="3 4" key="1">
    <citation type="submission" date="2017-04" db="EMBL/GenBank/DDBJ databases">
        <authorList>
            <person name="Afonso C.L."/>
            <person name="Miller P.J."/>
            <person name="Scott M.A."/>
            <person name="Spackman E."/>
            <person name="Goraichik I."/>
            <person name="Dimitrov K.M."/>
            <person name="Suarez D.L."/>
            <person name="Swayne D.E."/>
        </authorList>
    </citation>
    <scope>NUCLEOTIDE SEQUENCE [LARGE SCALE GENOMIC DNA]</scope>
    <source>
        <strain evidence="3 4">DSM 22418</strain>
    </source>
</reference>
<evidence type="ECO:0000256" key="2">
    <source>
        <dbReference type="SAM" id="Phobius"/>
    </source>
</evidence>
<evidence type="ECO:0000256" key="1">
    <source>
        <dbReference type="SAM" id="Coils"/>
    </source>
</evidence>
<keyword evidence="2" id="KW-0472">Membrane</keyword>
<keyword evidence="2" id="KW-1133">Transmembrane helix</keyword>
<evidence type="ECO:0000313" key="3">
    <source>
        <dbReference type="EMBL" id="SMG32504.1"/>
    </source>
</evidence>
<dbReference type="OrthoDB" id="711413at2"/>
<accession>A0A1X7JVW0</accession>
<keyword evidence="1" id="KW-0175">Coiled coil</keyword>
<gene>
    <name evidence="3" type="ORF">SAMN05660862_2257</name>
</gene>
<proteinExistence type="predicted"/>
<organism evidence="3 4">
    <name type="scientific">Sphingobacterium psychroaquaticum</name>
    <dbReference type="NCBI Taxonomy" id="561061"/>
    <lineage>
        <taxon>Bacteria</taxon>
        <taxon>Pseudomonadati</taxon>
        <taxon>Bacteroidota</taxon>
        <taxon>Sphingobacteriia</taxon>
        <taxon>Sphingobacteriales</taxon>
        <taxon>Sphingobacteriaceae</taxon>
        <taxon>Sphingobacterium</taxon>
    </lineage>
</organism>
<keyword evidence="4" id="KW-1185">Reference proteome</keyword>
<dbReference type="Proteomes" id="UP000192980">
    <property type="component" value="Unassembled WGS sequence"/>
</dbReference>
<protein>
    <submittedName>
        <fullName evidence="3">Uncharacterized protein</fullName>
    </submittedName>
</protein>
<keyword evidence="2" id="KW-0812">Transmembrane</keyword>
<feature type="transmembrane region" description="Helical" evidence="2">
    <location>
        <begin position="12"/>
        <end position="28"/>
    </location>
</feature>
<dbReference type="AlphaFoldDB" id="A0A1X7JVW0"/>
<dbReference type="EMBL" id="FXAU01000003">
    <property type="protein sequence ID" value="SMG32504.1"/>
    <property type="molecule type" value="Genomic_DNA"/>
</dbReference>
<dbReference type="STRING" id="561061.SAMN05660862_2257"/>
<dbReference type="RefSeq" id="WP_085472975.1">
    <property type="nucleotide sequence ID" value="NZ_FXAU01000003.1"/>
</dbReference>
<feature type="coiled-coil region" evidence="1">
    <location>
        <begin position="43"/>
        <end position="126"/>
    </location>
</feature>
<evidence type="ECO:0000313" key="4">
    <source>
        <dbReference type="Proteomes" id="UP000192980"/>
    </source>
</evidence>
<sequence>MNEFLQEHVLPNLWGGGVAVISAVWFWYRSKPKEKIENDGGIVDNAKKVLEMSEDIAERLEKQLLAADEVILQYKEKLRIALENENTCQKALKAMRQEYEKFKNLFEEQRVELEALKDECRLLRITLEKNGKSDIIPNDLRAN</sequence>